<protein>
    <submittedName>
        <fullName evidence="1">Uncharacterized protein</fullName>
    </submittedName>
</protein>
<dbReference type="EMBL" id="GBXM01095605">
    <property type="protein sequence ID" value="JAH12972.1"/>
    <property type="molecule type" value="Transcribed_RNA"/>
</dbReference>
<accession>A0A0E9Q8W8</accession>
<reference evidence="1" key="2">
    <citation type="journal article" date="2015" name="Fish Shellfish Immunol.">
        <title>Early steps in the European eel (Anguilla anguilla)-Vibrio vulnificus interaction in the gills: Role of the RtxA13 toxin.</title>
        <authorList>
            <person name="Callol A."/>
            <person name="Pajuelo D."/>
            <person name="Ebbesson L."/>
            <person name="Teles M."/>
            <person name="MacKenzie S."/>
            <person name="Amaro C."/>
        </authorList>
    </citation>
    <scope>NUCLEOTIDE SEQUENCE</scope>
</reference>
<evidence type="ECO:0000313" key="1">
    <source>
        <dbReference type="EMBL" id="JAH12972.1"/>
    </source>
</evidence>
<sequence length="56" mass="6489">MRRMRELRSVHSLHRLSVFCLFVLSYVCIVKAHNKACVLLILADCVVCGERSIKDR</sequence>
<proteinExistence type="predicted"/>
<name>A0A0E9Q8W8_ANGAN</name>
<dbReference type="AlphaFoldDB" id="A0A0E9Q8W8"/>
<organism evidence="1">
    <name type="scientific">Anguilla anguilla</name>
    <name type="common">European freshwater eel</name>
    <name type="synonym">Muraena anguilla</name>
    <dbReference type="NCBI Taxonomy" id="7936"/>
    <lineage>
        <taxon>Eukaryota</taxon>
        <taxon>Metazoa</taxon>
        <taxon>Chordata</taxon>
        <taxon>Craniata</taxon>
        <taxon>Vertebrata</taxon>
        <taxon>Euteleostomi</taxon>
        <taxon>Actinopterygii</taxon>
        <taxon>Neopterygii</taxon>
        <taxon>Teleostei</taxon>
        <taxon>Anguilliformes</taxon>
        <taxon>Anguillidae</taxon>
        <taxon>Anguilla</taxon>
    </lineage>
</organism>
<reference evidence="1" key="1">
    <citation type="submission" date="2014-11" db="EMBL/GenBank/DDBJ databases">
        <authorList>
            <person name="Amaro Gonzalez C."/>
        </authorList>
    </citation>
    <scope>NUCLEOTIDE SEQUENCE</scope>
</reference>